<dbReference type="GO" id="GO:0005789">
    <property type="term" value="C:endoplasmic reticulum membrane"/>
    <property type="evidence" value="ECO:0007669"/>
    <property type="project" value="UniProtKB-SubCell"/>
</dbReference>
<dbReference type="Gene3D" id="1.10.630.10">
    <property type="entry name" value="Cytochrome P450"/>
    <property type="match status" value="1"/>
</dbReference>
<gene>
    <name evidence="15" type="ORF">O3M35_008914</name>
</gene>
<accession>A0AAW1DAI3</accession>
<evidence type="ECO:0000256" key="3">
    <source>
        <dbReference type="ARBA" id="ARBA00004406"/>
    </source>
</evidence>
<feature type="binding site" description="axial binding residue" evidence="13">
    <location>
        <position position="447"/>
    </location>
    <ligand>
        <name>heme</name>
        <dbReference type="ChEBI" id="CHEBI:30413"/>
    </ligand>
    <ligandPart>
        <name>Fe</name>
        <dbReference type="ChEBI" id="CHEBI:18248"/>
    </ligandPart>
</feature>
<evidence type="ECO:0000256" key="12">
    <source>
        <dbReference type="ARBA" id="ARBA00023136"/>
    </source>
</evidence>
<dbReference type="AlphaFoldDB" id="A0AAW1DAI3"/>
<dbReference type="InterPro" id="IPR002401">
    <property type="entry name" value="Cyt_P450_E_grp-I"/>
</dbReference>
<evidence type="ECO:0000256" key="14">
    <source>
        <dbReference type="RuleBase" id="RU000461"/>
    </source>
</evidence>
<keyword evidence="9 14" id="KW-0560">Oxidoreductase</keyword>
<organism evidence="15 16">
    <name type="scientific">Rhynocoris fuscipes</name>
    <dbReference type="NCBI Taxonomy" id="488301"/>
    <lineage>
        <taxon>Eukaryota</taxon>
        <taxon>Metazoa</taxon>
        <taxon>Ecdysozoa</taxon>
        <taxon>Arthropoda</taxon>
        <taxon>Hexapoda</taxon>
        <taxon>Insecta</taxon>
        <taxon>Pterygota</taxon>
        <taxon>Neoptera</taxon>
        <taxon>Paraneoptera</taxon>
        <taxon>Hemiptera</taxon>
        <taxon>Heteroptera</taxon>
        <taxon>Panheteroptera</taxon>
        <taxon>Cimicomorpha</taxon>
        <taxon>Reduviidae</taxon>
        <taxon>Harpactorinae</taxon>
        <taxon>Harpactorini</taxon>
        <taxon>Rhynocoris</taxon>
    </lineage>
</organism>
<keyword evidence="8" id="KW-0492">Microsome</keyword>
<dbReference type="PANTHER" id="PTHR24291">
    <property type="entry name" value="CYTOCHROME P450 FAMILY 4"/>
    <property type="match status" value="1"/>
</dbReference>
<dbReference type="InterPro" id="IPR017972">
    <property type="entry name" value="Cyt_P450_CS"/>
</dbReference>
<protein>
    <recommendedName>
        <fullName evidence="17">Cytochrome P450</fullName>
    </recommendedName>
</protein>
<dbReference type="InterPro" id="IPR001128">
    <property type="entry name" value="Cyt_P450"/>
</dbReference>
<keyword evidence="5 13" id="KW-0349">Heme</keyword>
<dbReference type="GO" id="GO:0020037">
    <property type="term" value="F:heme binding"/>
    <property type="evidence" value="ECO:0007669"/>
    <property type="project" value="InterPro"/>
</dbReference>
<keyword evidence="16" id="KW-1185">Reference proteome</keyword>
<comment type="similarity">
    <text evidence="4 14">Belongs to the cytochrome P450 family.</text>
</comment>
<dbReference type="GO" id="GO:0004497">
    <property type="term" value="F:monooxygenase activity"/>
    <property type="evidence" value="ECO:0007669"/>
    <property type="project" value="UniProtKB-KW"/>
</dbReference>
<keyword evidence="11 14" id="KW-0503">Monooxygenase</keyword>
<dbReference type="EMBL" id="JAPXFL010000005">
    <property type="protein sequence ID" value="KAK9507098.1"/>
    <property type="molecule type" value="Genomic_DNA"/>
</dbReference>
<comment type="cofactor">
    <cofactor evidence="1 13">
        <name>heme</name>
        <dbReference type="ChEBI" id="CHEBI:30413"/>
    </cofactor>
</comment>
<dbReference type="InterPro" id="IPR050196">
    <property type="entry name" value="Cytochrome_P450_Monoox"/>
</dbReference>
<dbReference type="GO" id="GO:0005506">
    <property type="term" value="F:iron ion binding"/>
    <property type="evidence" value="ECO:0007669"/>
    <property type="project" value="InterPro"/>
</dbReference>
<dbReference type="PANTHER" id="PTHR24291:SF189">
    <property type="entry name" value="CYTOCHROME P450 4C3-RELATED"/>
    <property type="match status" value="1"/>
</dbReference>
<dbReference type="PROSITE" id="PS00086">
    <property type="entry name" value="CYTOCHROME_P450"/>
    <property type="match status" value="1"/>
</dbReference>
<name>A0AAW1DAI3_9HEMI</name>
<dbReference type="GO" id="GO:0016705">
    <property type="term" value="F:oxidoreductase activity, acting on paired donors, with incorporation or reduction of molecular oxygen"/>
    <property type="evidence" value="ECO:0007669"/>
    <property type="project" value="InterPro"/>
</dbReference>
<evidence type="ECO:0000256" key="13">
    <source>
        <dbReference type="PIRSR" id="PIRSR602401-1"/>
    </source>
</evidence>
<evidence type="ECO:0000256" key="7">
    <source>
        <dbReference type="ARBA" id="ARBA00022824"/>
    </source>
</evidence>
<dbReference type="PRINTS" id="PR00385">
    <property type="entry name" value="P450"/>
</dbReference>
<keyword evidence="7" id="KW-0256">Endoplasmic reticulum</keyword>
<evidence type="ECO:0000256" key="9">
    <source>
        <dbReference type="ARBA" id="ARBA00023002"/>
    </source>
</evidence>
<dbReference type="SUPFAM" id="SSF48264">
    <property type="entry name" value="Cytochrome P450"/>
    <property type="match status" value="1"/>
</dbReference>
<evidence type="ECO:0000256" key="5">
    <source>
        <dbReference type="ARBA" id="ARBA00022617"/>
    </source>
</evidence>
<reference evidence="15 16" key="1">
    <citation type="submission" date="2022-12" db="EMBL/GenBank/DDBJ databases">
        <title>Chromosome-level genome assembly of true bugs.</title>
        <authorList>
            <person name="Ma L."/>
            <person name="Li H."/>
        </authorList>
    </citation>
    <scope>NUCLEOTIDE SEQUENCE [LARGE SCALE GENOMIC DNA]</scope>
    <source>
        <strain evidence="15">Lab_2022b</strain>
    </source>
</reference>
<evidence type="ECO:0000256" key="6">
    <source>
        <dbReference type="ARBA" id="ARBA00022723"/>
    </source>
</evidence>
<dbReference type="Pfam" id="PF00067">
    <property type="entry name" value="p450"/>
    <property type="match status" value="1"/>
</dbReference>
<evidence type="ECO:0000256" key="4">
    <source>
        <dbReference type="ARBA" id="ARBA00010617"/>
    </source>
</evidence>
<evidence type="ECO:0000256" key="1">
    <source>
        <dbReference type="ARBA" id="ARBA00001971"/>
    </source>
</evidence>
<evidence type="ECO:0000256" key="11">
    <source>
        <dbReference type="ARBA" id="ARBA00023033"/>
    </source>
</evidence>
<keyword evidence="10 13" id="KW-0408">Iron</keyword>
<proteinExistence type="inferred from homology"/>
<sequence>MILLIALLSVLLVFILFRITSITIWVLRAANMTANIPGPKTLPLVGNALSFANMKNLEDSLIITQTLLKENNKPPDRISKLWLGPKLIIALGNPKYIEAVLTSKDALNKDSFYDYLGLVMDGMIVNNGKKWHDLRKPLNRILTKAMIESLLTKMHEKAIKLCRLWEDKVEDGKMFNLRPDLTNYFADNVCDNLLGGYKLNELDNKKLDFNGSMERAITLLQKLMLQFPGNISVTYAKLSKTGRQLAKESRVFFDESLKILRATKEKMETKDNNDEEQTKNFYNVLMELKTRDNLSEEETALKGLDVLIGGFDTTSVTSACVLLMLAMYPEHQEAVYQEQLKIIGDDPNIIPTWDQLTSMEYLGRVIKEVLRLFCPLAIMRTLSKDMDFDDYKLPKGCTLYIMLYYLHRDPQFWSHPEEFYPDHFLSEAILNRPKGSYFPFSYGPRGCPGKQYAMTISKLLLSTILRKYKFESDCKFNELKLKYGIQLEVSDGYNCRIKYRNNNASENLS</sequence>
<dbReference type="InterPro" id="IPR036396">
    <property type="entry name" value="Cyt_P450_sf"/>
</dbReference>
<evidence type="ECO:0000313" key="15">
    <source>
        <dbReference type="EMBL" id="KAK9507098.1"/>
    </source>
</evidence>
<evidence type="ECO:0000256" key="8">
    <source>
        <dbReference type="ARBA" id="ARBA00022848"/>
    </source>
</evidence>
<keyword evidence="6 13" id="KW-0479">Metal-binding</keyword>
<dbReference type="Proteomes" id="UP001461498">
    <property type="component" value="Unassembled WGS sequence"/>
</dbReference>
<comment type="caution">
    <text evidence="15">The sequence shown here is derived from an EMBL/GenBank/DDBJ whole genome shotgun (WGS) entry which is preliminary data.</text>
</comment>
<evidence type="ECO:0008006" key="17">
    <source>
        <dbReference type="Google" id="ProtNLM"/>
    </source>
</evidence>
<evidence type="ECO:0000256" key="2">
    <source>
        <dbReference type="ARBA" id="ARBA00004174"/>
    </source>
</evidence>
<evidence type="ECO:0000313" key="16">
    <source>
        <dbReference type="Proteomes" id="UP001461498"/>
    </source>
</evidence>
<dbReference type="PRINTS" id="PR00463">
    <property type="entry name" value="EP450I"/>
</dbReference>
<evidence type="ECO:0000256" key="10">
    <source>
        <dbReference type="ARBA" id="ARBA00023004"/>
    </source>
</evidence>
<keyword evidence="12" id="KW-0472">Membrane</keyword>
<comment type="subcellular location">
    <subcellularLocation>
        <location evidence="3">Endoplasmic reticulum membrane</location>
        <topology evidence="3">Peripheral membrane protein</topology>
    </subcellularLocation>
    <subcellularLocation>
        <location evidence="2">Microsome membrane</location>
        <topology evidence="2">Peripheral membrane protein</topology>
    </subcellularLocation>
</comment>